<accession>A0A7X2PBD1</accession>
<evidence type="ECO:0000256" key="1">
    <source>
        <dbReference type="SAM" id="Phobius"/>
    </source>
</evidence>
<evidence type="ECO:0000313" key="2">
    <source>
        <dbReference type="EMBL" id="MSU05245.1"/>
    </source>
</evidence>
<organism evidence="2 3">
    <name type="scientific">Bullifex porci</name>
    <dbReference type="NCBI Taxonomy" id="2606638"/>
    <lineage>
        <taxon>Bacteria</taxon>
        <taxon>Pseudomonadati</taxon>
        <taxon>Spirochaetota</taxon>
        <taxon>Spirochaetia</taxon>
        <taxon>Spirochaetales</taxon>
        <taxon>Spirochaetaceae</taxon>
        <taxon>Bullifex</taxon>
    </lineage>
</organism>
<protein>
    <submittedName>
        <fullName evidence="2">Uncharacterized protein</fullName>
    </submittedName>
</protein>
<keyword evidence="1" id="KW-0472">Membrane</keyword>
<evidence type="ECO:0000313" key="3">
    <source>
        <dbReference type="Proteomes" id="UP000460549"/>
    </source>
</evidence>
<sequence>MLFDVEAYILKLKHYDLTLSNLEYRNVNPEDIKSFRIHSANMLDDETRDNLDSYLISKSEITVSHFLQDKHYIPRLLISALVFLLVYFFLSLVVRDPIPMLDELIAALLLSVLTFLGMSKRDIRLARESKLMYDIRKELANAELIQEDYLNSIEEYIYEISSKYSILEISDILSKTDELTQLEDVSFTLPEAFIQIMKSYLHKTNKALDYYLKQVKDCKKRDEKLSARLVRSATNESLDLYLLAFLFKAGF</sequence>
<dbReference type="RefSeq" id="WP_154424147.1">
    <property type="nucleotide sequence ID" value="NZ_VUNN01000001.1"/>
</dbReference>
<dbReference type="Proteomes" id="UP000460549">
    <property type="component" value="Unassembled WGS sequence"/>
</dbReference>
<comment type="caution">
    <text evidence="2">The sequence shown here is derived from an EMBL/GenBank/DDBJ whole genome shotgun (WGS) entry which is preliminary data.</text>
</comment>
<name>A0A7X2PBD1_9SPIO</name>
<feature type="transmembrane region" description="Helical" evidence="1">
    <location>
        <begin position="76"/>
        <end position="94"/>
    </location>
</feature>
<keyword evidence="1" id="KW-1133">Transmembrane helix</keyword>
<dbReference type="EMBL" id="VUNN01000001">
    <property type="protein sequence ID" value="MSU05245.1"/>
    <property type="molecule type" value="Genomic_DNA"/>
</dbReference>
<keyword evidence="1" id="KW-0812">Transmembrane</keyword>
<keyword evidence="3" id="KW-1185">Reference proteome</keyword>
<feature type="transmembrane region" description="Helical" evidence="1">
    <location>
        <begin position="100"/>
        <end position="118"/>
    </location>
</feature>
<proteinExistence type="predicted"/>
<dbReference type="AlphaFoldDB" id="A0A7X2PBD1"/>
<gene>
    <name evidence="2" type="ORF">FYJ80_00390</name>
</gene>
<reference evidence="2 3" key="1">
    <citation type="submission" date="2019-08" db="EMBL/GenBank/DDBJ databases">
        <title>In-depth cultivation of the pig gut microbiome towards novel bacterial diversity and tailored functional studies.</title>
        <authorList>
            <person name="Wylensek D."/>
            <person name="Hitch T.C.A."/>
            <person name="Clavel T."/>
        </authorList>
    </citation>
    <scope>NUCLEOTIDE SEQUENCE [LARGE SCALE GENOMIC DNA]</scope>
    <source>
        <strain evidence="2 3">NM-380-WT-3C1</strain>
    </source>
</reference>